<protein>
    <recommendedName>
        <fullName evidence="4">Copper resistance protein CopC</fullName>
    </recommendedName>
</protein>
<feature type="chain" id="PRO_5046101246" description="Copper resistance protein CopC" evidence="1">
    <location>
        <begin position="23"/>
        <end position="134"/>
    </location>
</feature>
<dbReference type="Proteomes" id="UP000634308">
    <property type="component" value="Unassembled WGS sequence"/>
</dbReference>
<accession>A0ABQ2RT07</accession>
<reference evidence="3" key="1">
    <citation type="journal article" date="2019" name="Int. J. Syst. Evol. Microbiol.">
        <title>The Global Catalogue of Microorganisms (GCM) 10K type strain sequencing project: providing services to taxonomists for standard genome sequencing and annotation.</title>
        <authorList>
            <consortium name="The Broad Institute Genomics Platform"/>
            <consortium name="The Broad Institute Genome Sequencing Center for Infectious Disease"/>
            <person name="Wu L."/>
            <person name="Ma J."/>
        </authorList>
    </citation>
    <scope>NUCLEOTIDE SEQUENCE [LARGE SCALE GENOMIC DNA]</scope>
    <source>
        <strain evidence="3">JCM 31404</strain>
    </source>
</reference>
<comment type="caution">
    <text evidence="2">The sequence shown here is derived from an EMBL/GenBank/DDBJ whole genome shotgun (WGS) entry which is preliminary data.</text>
</comment>
<evidence type="ECO:0000256" key="1">
    <source>
        <dbReference type="SAM" id="SignalP"/>
    </source>
</evidence>
<dbReference type="RefSeq" id="WP_189064895.1">
    <property type="nucleotide sequence ID" value="NZ_BMQM01000012.1"/>
</dbReference>
<evidence type="ECO:0008006" key="4">
    <source>
        <dbReference type="Google" id="ProtNLM"/>
    </source>
</evidence>
<sequence length="134" mass="14379">MRGARRYILALLSLTLPVQAAAHETQSAGQVQVTFSTDADDTLSTQGPTLLQFVLTGPGGDLPGCRCRLLLYQGTPSARVAPLLDVRLEALQQGVTRLELPKVAPGGYTVVLDGRPVNFGDFDAFRLRYTLPAP</sequence>
<organism evidence="2 3">
    <name type="scientific">Deinococcus seoulensis</name>
    <dbReference type="NCBI Taxonomy" id="1837379"/>
    <lineage>
        <taxon>Bacteria</taxon>
        <taxon>Thermotogati</taxon>
        <taxon>Deinococcota</taxon>
        <taxon>Deinococci</taxon>
        <taxon>Deinococcales</taxon>
        <taxon>Deinococcaceae</taxon>
        <taxon>Deinococcus</taxon>
    </lineage>
</organism>
<evidence type="ECO:0000313" key="3">
    <source>
        <dbReference type="Proteomes" id="UP000634308"/>
    </source>
</evidence>
<proteinExistence type="predicted"/>
<dbReference type="EMBL" id="BMQM01000012">
    <property type="protein sequence ID" value="GGR58728.1"/>
    <property type="molecule type" value="Genomic_DNA"/>
</dbReference>
<keyword evidence="1" id="KW-0732">Signal</keyword>
<evidence type="ECO:0000313" key="2">
    <source>
        <dbReference type="EMBL" id="GGR58728.1"/>
    </source>
</evidence>
<name>A0ABQ2RT07_9DEIO</name>
<keyword evidence="3" id="KW-1185">Reference proteome</keyword>
<gene>
    <name evidence="2" type="ORF">GCM10008959_20550</name>
</gene>
<feature type="signal peptide" evidence="1">
    <location>
        <begin position="1"/>
        <end position="22"/>
    </location>
</feature>